<accession>A0A1J0LV21</accession>
<dbReference type="OrthoDB" id="9797990at2"/>
<dbReference type="SUPFAM" id="SSF55729">
    <property type="entry name" value="Acyl-CoA N-acyltransferases (Nat)"/>
    <property type="match status" value="1"/>
</dbReference>
<dbReference type="KEGG" id="tbc:A0O31_02227"/>
<protein>
    <recommendedName>
        <fullName evidence="1">N-acetyltransferase domain-containing protein</fullName>
    </recommendedName>
</protein>
<evidence type="ECO:0000313" key="3">
    <source>
        <dbReference type="Proteomes" id="UP000182993"/>
    </source>
</evidence>
<dbReference type="Gene3D" id="3.40.630.30">
    <property type="match status" value="1"/>
</dbReference>
<organism evidence="2 3">
    <name type="scientific">Thermus brockianus</name>
    <dbReference type="NCBI Taxonomy" id="56956"/>
    <lineage>
        <taxon>Bacteria</taxon>
        <taxon>Thermotogati</taxon>
        <taxon>Deinococcota</taxon>
        <taxon>Deinococci</taxon>
        <taxon>Thermales</taxon>
        <taxon>Thermaceae</taxon>
        <taxon>Thermus</taxon>
    </lineage>
</organism>
<dbReference type="GO" id="GO:0016747">
    <property type="term" value="F:acyltransferase activity, transferring groups other than amino-acyl groups"/>
    <property type="evidence" value="ECO:0007669"/>
    <property type="project" value="InterPro"/>
</dbReference>
<dbReference type="RefSeq" id="WP_071677846.1">
    <property type="nucleotide sequence ID" value="NZ_CP016312.1"/>
</dbReference>
<dbReference type="InterPro" id="IPR038764">
    <property type="entry name" value="GNAT_N_AcTrfase_prd"/>
</dbReference>
<name>A0A1J0LV21_THEBO</name>
<dbReference type="InterPro" id="IPR000182">
    <property type="entry name" value="GNAT_dom"/>
</dbReference>
<gene>
    <name evidence="2" type="ORF">A0O31_02227</name>
</gene>
<dbReference type="Pfam" id="PF00583">
    <property type="entry name" value="Acetyltransf_1"/>
    <property type="match status" value="1"/>
</dbReference>
<dbReference type="PANTHER" id="PTHR41700">
    <property type="entry name" value="GCN5-RELATED N-ACETYLTRANSFERASE"/>
    <property type="match status" value="1"/>
</dbReference>
<dbReference type="Proteomes" id="UP000182993">
    <property type="component" value="Chromosome"/>
</dbReference>
<sequence>METVLVRELKGWEELEGVVALQEAIWGRDARDLVPRGLLIASQDEGGLVAGAFVEGRMVGFVFGFPTADPTRHHSHMLGVLEAYRGTGAALLLKRFQRDWCLARGVRQVVWTFDPLRGVNANFNLRKLGATARTYLPDHYGPMTGINAGAPSDRLLAEWDLLAPRVYARIYAPPSPPKAERLPQANRVEEEVPLEARLDLEAPRLLFQIPEDWGRILREDPALALRWREHSRQVLGHYFTRGYVAVDFLRHPNRYVLAKDGALDR</sequence>
<dbReference type="PANTHER" id="PTHR41700:SF1">
    <property type="entry name" value="N-ACETYLTRANSFERASE DOMAIN-CONTAINING PROTEIN"/>
    <property type="match status" value="1"/>
</dbReference>
<dbReference type="EMBL" id="CP016312">
    <property type="protein sequence ID" value="APD10265.1"/>
    <property type="molecule type" value="Genomic_DNA"/>
</dbReference>
<proteinExistence type="predicted"/>
<reference evidence="3" key="1">
    <citation type="submission" date="2016-06" db="EMBL/GenBank/DDBJ databases">
        <title>Whole genome sequencing of Thermus brockianus strain GE-1.</title>
        <authorList>
            <person name="Schaefers C."/>
            <person name="Blank S."/>
            <person name="Wiebusch S."/>
            <person name="Elleuche S."/>
            <person name="Antranikian G."/>
        </authorList>
    </citation>
    <scope>NUCLEOTIDE SEQUENCE [LARGE SCALE GENOMIC DNA]</scope>
    <source>
        <strain evidence="3">GE-1</strain>
    </source>
</reference>
<dbReference type="STRING" id="56956.A0O31_02227"/>
<dbReference type="PROSITE" id="PS51186">
    <property type="entry name" value="GNAT"/>
    <property type="match status" value="1"/>
</dbReference>
<dbReference type="AlphaFoldDB" id="A0A1J0LV21"/>
<evidence type="ECO:0000259" key="1">
    <source>
        <dbReference type="PROSITE" id="PS51186"/>
    </source>
</evidence>
<feature type="domain" description="N-acetyltransferase" evidence="1">
    <location>
        <begin position="4"/>
        <end position="158"/>
    </location>
</feature>
<dbReference type="CDD" id="cd04301">
    <property type="entry name" value="NAT_SF"/>
    <property type="match status" value="1"/>
</dbReference>
<dbReference type="InterPro" id="IPR016181">
    <property type="entry name" value="Acyl_CoA_acyltransferase"/>
</dbReference>
<evidence type="ECO:0000313" key="2">
    <source>
        <dbReference type="EMBL" id="APD10265.1"/>
    </source>
</evidence>